<accession>A0A1W0W0V6</accession>
<name>A0A1W0W0V6_SORBI</name>
<reference evidence="2" key="2">
    <citation type="journal article" date="2018" name="Plant J.">
        <title>The Sorghum bicolor reference genome: improved assembly, gene annotations, a transcriptome atlas, and signatures of genome organization.</title>
        <authorList>
            <person name="McCormick R.F."/>
            <person name="Truong S.K."/>
            <person name="Sreedasyam A."/>
            <person name="Jenkins J."/>
            <person name="Shu S."/>
            <person name="Sims D."/>
            <person name="Kennedy M."/>
            <person name="Amirebrahimi M."/>
            <person name="Weers B.D."/>
            <person name="McKinley B."/>
            <person name="Mattison A."/>
            <person name="Morishige D.T."/>
            <person name="Grimwood J."/>
            <person name="Schmutz J."/>
            <person name="Mullet J.E."/>
        </authorList>
    </citation>
    <scope>NUCLEOTIDE SEQUENCE [LARGE SCALE GENOMIC DNA]</scope>
    <source>
        <strain evidence="2">cv. BTx623</strain>
    </source>
</reference>
<organism evidence="1 2">
    <name type="scientific">Sorghum bicolor</name>
    <name type="common">Sorghum</name>
    <name type="synonym">Sorghum vulgare</name>
    <dbReference type="NCBI Taxonomy" id="4558"/>
    <lineage>
        <taxon>Eukaryota</taxon>
        <taxon>Viridiplantae</taxon>
        <taxon>Streptophyta</taxon>
        <taxon>Embryophyta</taxon>
        <taxon>Tracheophyta</taxon>
        <taxon>Spermatophyta</taxon>
        <taxon>Magnoliopsida</taxon>
        <taxon>Liliopsida</taxon>
        <taxon>Poales</taxon>
        <taxon>Poaceae</taxon>
        <taxon>PACMAD clade</taxon>
        <taxon>Panicoideae</taxon>
        <taxon>Andropogonodae</taxon>
        <taxon>Andropogoneae</taxon>
        <taxon>Sorghinae</taxon>
        <taxon>Sorghum</taxon>
    </lineage>
</organism>
<reference evidence="1 2" key="1">
    <citation type="journal article" date="2009" name="Nature">
        <title>The Sorghum bicolor genome and the diversification of grasses.</title>
        <authorList>
            <person name="Paterson A.H."/>
            <person name="Bowers J.E."/>
            <person name="Bruggmann R."/>
            <person name="Dubchak I."/>
            <person name="Grimwood J."/>
            <person name="Gundlach H."/>
            <person name="Haberer G."/>
            <person name="Hellsten U."/>
            <person name="Mitros T."/>
            <person name="Poliakov A."/>
            <person name="Schmutz J."/>
            <person name="Spannagl M."/>
            <person name="Tang H."/>
            <person name="Wang X."/>
            <person name="Wicker T."/>
            <person name="Bharti A.K."/>
            <person name="Chapman J."/>
            <person name="Feltus F.A."/>
            <person name="Gowik U."/>
            <person name="Grigoriev I.V."/>
            <person name="Lyons E."/>
            <person name="Maher C.A."/>
            <person name="Martis M."/>
            <person name="Narechania A."/>
            <person name="Otillar R.P."/>
            <person name="Penning B.W."/>
            <person name="Salamov A.A."/>
            <person name="Wang Y."/>
            <person name="Zhang L."/>
            <person name="Carpita N.C."/>
            <person name="Freeling M."/>
            <person name="Gingle A.R."/>
            <person name="Hash C.T."/>
            <person name="Keller B."/>
            <person name="Klein P."/>
            <person name="Kresovich S."/>
            <person name="McCann M.C."/>
            <person name="Ming R."/>
            <person name="Peterson D.G."/>
            <person name="Mehboob-ur-Rahman"/>
            <person name="Ware D."/>
            <person name="Westhoff P."/>
            <person name="Mayer K.F."/>
            <person name="Messing J."/>
            <person name="Rokhsar D.S."/>
        </authorList>
    </citation>
    <scope>NUCLEOTIDE SEQUENCE [LARGE SCALE GENOMIC DNA]</scope>
    <source>
        <strain evidence="2">cv. BTx623</strain>
    </source>
</reference>
<dbReference type="Proteomes" id="UP000000768">
    <property type="component" value="Chromosome 3"/>
</dbReference>
<evidence type="ECO:0000313" key="1">
    <source>
        <dbReference type="EMBL" id="OQU88017.1"/>
    </source>
</evidence>
<dbReference type="InParanoid" id="A0A1W0W0V6"/>
<keyword evidence="2" id="KW-1185">Reference proteome</keyword>
<gene>
    <name evidence="1" type="ORF">SORBI_3003G384650</name>
</gene>
<dbReference type="Gramene" id="OQU88017">
    <property type="protein sequence ID" value="OQU88017"/>
    <property type="gene ID" value="SORBI_3003G384650"/>
</dbReference>
<dbReference type="AlphaFoldDB" id="A0A1W0W0V6"/>
<proteinExistence type="predicted"/>
<protein>
    <submittedName>
        <fullName evidence="1">Uncharacterized protein</fullName>
    </submittedName>
</protein>
<evidence type="ECO:0000313" key="2">
    <source>
        <dbReference type="Proteomes" id="UP000000768"/>
    </source>
</evidence>
<sequence length="82" mass="9262">MLSTNTFWYCQVTIVSEGHGNNFCVHSGSGSTSKMILERIKVTASRAKDIFCDGKHMAPTYIVKKPFFNQKPERANTGFTIW</sequence>
<dbReference type="EMBL" id="CM000762">
    <property type="protein sequence ID" value="OQU88017.1"/>
    <property type="molecule type" value="Genomic_DNA"/>
</dbReference>